<feature type="domain" description="Transposase IS66 C-terminal" evidence="5">
    <location>
        <begin position="503"/>
        <end position="540"/>
    </location>
</feature>
<evidence type="ECO:0000259" key="4">
    <source>
        <dbReference type="Pfam" id="PF13007"/>
    </source>
</evidence>
<feature type="coiled-coil region" evidence="1">
    <location>
        <begin position="40"/>
        <end position="93"/>
    </location>
</feature>
<proteinExistence type="predicted"/>
<protein>
    <submittedName>
        <fullName evidence="6">Transposase IS66 family protein</fullName>
    </submittedName>
</protein>
<name>A0A1J5Q9V8_9ZZZZ</name>
<dbReference type="Pfam" id="PF13007">
    <property type="entry name" value="LZ_Tnp_IS66"/>
    <property type="match status" value="1"/>
</dbReference>
<dbReference type="InterPro" id="IPR039552">
    <property type="entry name" value="IS66_C"/>
</dbReference>
<evidence type="ECO:0000313" key="6">
    <source>
        <dbReference type="EMBL" id="OIQ80176.1"/>
    </source>
</evidence>
<evidence type="ECO:0000259" key="5">
    <source>
        <dbReference type="Pfam" id="PF13817"/>
    </source>
</evidence>
<accession>A0A1J5Q9V8</accession>
<dbReference type="Pfam" id="PF13817">
    <property type="entry name" value="DDE_Tnp_IS66_C"/>
    <property type="match status" value="1"/>
</dbReference>
<feature type="domain" description="Transposase IS66 central" evidence="2">
    <location>
        <begin position="194"/>
        <end position="496"/>
    </location>
</feature>
<keyword evidence="1" id="KW-0175">Coiled coil</keyword>
<dbReference type="PANTHER" id="PTHR33678">
    <property type="entry name" value="BLL1576 PROTEIN"/>
    <property type="match status" value="1"/>
</dbReference>
<gene>
    <name evidence="6" type="ORF">GALL_380770</name>
</gene>
<dbReference type="InterPro" id="IPR052344">
    <property type="entry name" value="Transposase-related"/>
</dbReference>
<dbReference type="PANTHER" id="PTHR33678:SF1">
    <property type="entry name" value="BLL1576 PROTEIN"/>
    <property type="match status" value="1"/>
</dbReference>
<evidence type="ECO:0000256" key="1">
    <source>
        <dbReference type="SAM" id="Coils"/>
    </source>
</evidence>
<dbReference type="InterPro" id="IPR024463">
    <property type="entry name" value="Transposase_TnpC_homeodom"/>
</dbReference>
<evidence type="ECO:0000259" key="2">
    <source>
        <dbReference type="Pfam" id="PF03050"/>
    </source>
</evidence>
<feature type="domain" description="Transposase TnpC homeodomain" evidence="4">
    <location>
        <begin position="49"/>
        <end position="130"/>
    </location>
</feature>
<dbReference type="AlphaFoldDB" id="A0A1J5Q9V8"/>
<reference evidence="6" key="1">
    <citation type="submission" date="2016-10" db="EMBL/GenBank/DDBJ databases">
        <title>Sequence of Gallionella enrichment culture.</title>
        <authorList>
            <person name="Poehlein A."/>
            <person name="Muehling M."/>
            <person name="Daniel R."/>
        </authorList>
    </citation>
    <scope>NUCLEOTIDE SEQUENCE</scope>
</reference>
<organism evidence="6">
    <name type="scientific">mine drainage metagenome</name>
    <dbReference type="NCBI Taxonomy" id="410659"/>
    <lineage>
        <taxon>unclassified sequences</taxon>
        <taxon>metagenomes</taxon>
        <taxon>ecological metagenomes</taxon>
    </lineage>
</organism>
<dbReference type="Pfam" id="PF03050">
    <property type="entry name" value="DDE_Tnp_IS66"/>
    <property type="match status" value="1"/>
</dbReference>
<dbReference type="EMBL" id="MLJW01001098">
    <property type="protein sequence ID" value="OIQ80176.1"/>
    <property type="molecule type" value="Genomic_DNA"/>
</dbReference>
<comment type="caution">
    <text evidence="6">The sequence shown here is derived from an EMBL/GenBank/DDBJ whole genome shotgun (WGS) entry which is preliminary data.</text>
</comment>
<dbReference type="InterPro" id="IPR024474">
    <property type="entry name" value="Znf_dom_IS66"/>
</dbReference>
<dbReference type="NCBIfam" id="NF033517">
    <property type="entry name" value="transpos_IS66"/>
    <property type="match status" value="1"/>
</dbReference>
<sequence>MEGRLEPLPDDVEALKAALVVERGRRIVAETEAAFAKARASDDQALIAHLKLQIEKLNRDRYGPRSERTARLLDQLELTLEELETAATEDELAAEMAAAKTTNTTTTVASFTRKRPSRKPFPDHLPRERVIVPGPVACSCCGGSRLSRLGEDVTETLEVIPKSWKVIQHVREKFSCRDCEKINQAPAPFHVIARGWAGPSLLAMVLFEKFGQHQPLNRQAERYAKEGVPISLSTLADQVGGCTAALMPLFRRLEAYVLSAERLHGDDTRVPVLAKGKTDTGRIWVYVRDDKPFGGPAPPGAVFYYSRDRAGKHPQAHLANYTGIFQADAYEGYGKLYEPSRRPGLILEAACWVHARRPFFVMADLAENARRKAQGKKPAVISPLALEAVRRIDELFEIERAINGRSPERRKAVRQDLSAPLVANLEAWMREQRAKLSRGNDVAKAMDYMLKRWIAFTRFLDDGRICLSNNAAERGVRGIALGRKSWLFCGSDRGGERAAVMYSLIVTAKMNNIDPQAWLADVLARIAEHPVQRLDELLPWNWHTSSAQASQAA</sequence>
<dbReference type="InterPro" id="IPR004291">
    <property type="entry name" value="Transposase_IS66_central"/>
</dbReference>
<evidence type="ECO:0000259" key="3">
    <source>
        <dbReference type="Pfam" id="PF13005"/>
    </source>
</evidence>
<dbReference type="Pfam" id="PF13005">
    <property type="entry name" value="zf-IS66"/>
    <property type="match status" value="1"/>
</dbReference>
<feature type="domain" description="Transposase IS66 zinc-finger binding" evidence="3">
    <location>
        <begin position="137"/>
        <end position="180"/>
    </location>
</feature>